<proteinExistence type="predicted"/>
<organism evidence="2 3">
    <name type="scientific">Candidatus Sherwoodlollariibacterium unditelluris</name>
    <dbReference type="NCBI Taxonomy" id="1974757"/>
    <lineage>
        <taxon>Bacteria</taxon>
        <taxon>Pseudomonadati</taxon>
        <taxon>Candidatus Omnitrophota</taxon>
        <taxon>Candidatus Sherwoodlollariibacterium</taxon>
    </lineage>
</organism>
<comment type="caution">
    <text evidence="2">The sequence shown here is derived from an EMBL/GenBank/DDBJ whole genome shotgun (WGS) entry which is preliminary data.</text>
</comment>
<dbReference type="SUPFAM" id="SSF141371">
    <property type="entry name" value="PilZ domain-like"/>
    <property type="match status" value="1"/>
</dbReference>
<accession>A0A2G9YK63</accession>
<sequence length="104" mass="11853">MNDHRIFERFPVDIDARYLNSDTGKEGLAKVQDVSAKGLGLTVSEKLRLSAALEIWLEMKNKGEPLYARGKVVWEKLTEKNDYRLGVELEKADLMGISRVFRLA</sequence>
<evidence type="ECO:0000313" key="2">
    <source>
        <dbReference type="EMBL" id="PIP19625.1"/>
    </source>
</evidence>
<reference evidence="2 3" key="1">
    <citation type="submission" date="2017-09" db="EMBL/GenBank/DDBJ databases">
        <title>Depth-based differentiation of microbial function through sediment-hosted aquifers and enrichment of novel symbionts in the deep terrestrial subsurface.</title>
        <authorList>
            <person name="Probst A.J."/>
            <person name="Ladd B."/>
            <person name="Jarett J.K."/>
            <person name="Geller-Mcgrath D.E."/>
            <person name="Sieber C.M."/>
            <person name="Emerson J.B."/>
            <person name="Anantharaman K."/>
            <person name="Thomas B.C."/>
            <person name="Malmstrom R."/>
            <person name="Stieglmeier M."/>
            <person name="Klingl A."/>
            <person name="Woyke T."/>
            <person name="Ryan C.M."/>
            <person name="Banfield J.F."/>
        </authorList>
    </citation>
    <scope>NUCLEOTIDE SEQUENCE [LARGE SCALE GENOMIC DNA]</scope>
    <source>
        <strain evidence="2">CG23_combo_of_CG06-09_8_20_14_all_41_10</strain>
    </source>
</reference>
<dbReference type="Pfam" id="PF07238">
    <property type="entry name" value="PilZ"/>
    <property type="match status" value="1"/>
</dbReference>
<dbReference type="EMBL" id="PCRK01000036">
    <property type="protein sequence ID" value="PIP19625.1"/>
    <property type="molecule type" value="Genomic_DNA"/>
</dbReference>
<name>A0A2G9YK63_9BACT</name>
<dbReference type="GO" id="GO:0035438">
    <property type="term" value="F:cyclic-di-GMP binding"/>
    <property type="evidence" value="ECO:0007669"/>
    <property type="project" value="InterPro"/>
</dbReference>
<dbReference type="Gene3D" id="2.40.10.220">
    <property type="entry name" value="predicted glycosyltransferase like domains"/>
    <property type="match status" value="1"/>
</dbReference>
<evidence type="ECO:0000259" key="1">
    <source>
        <dbReference type="Pfam" id="PF07238"/>
    </source>
</evidence>
<gene>
    <name evidence="2" type="ORF">COX41_01890</name>
</gene>
<evidence type="ECO:0000313" key="3">
    <source>
        <dbReference type="Proteomes" id="UP000231292"/>
    </source>
</evidence>
<feature type="domain" description="PilZ" evidence="1">
    <location>
        <begin position="5"/>
        <end position="93"/>
    </location>
</feature>
<dbReference type="AlphaFoldDB" id="A0A2G9YK63"/>
<dbReference type="InterPro" id="IPR009875">
    <property type="entry name" value="PilZ_domain"/>
</dbReference>
<protein>
    <recommendedName>
        <fullName evidence="1">PilZ domain-containing protein</fullName>
    </recommendedName>
</protein>
<dbReference type="Proteomes" id="UP000231292">
    <property type="component" value="Unassembled WGS sequence"/>
</dbReference>